<evidence type="ECO:0000313" key="7">
    <source>
        <dbReference type="Proteomes" id="UP001472866"/>
    </source>
</evidence>
<evidence type="ECO:0000256" key="3">
    <source>
        <dbReference type="ARBA" id="ARBA00022833"/>
    </source>
</evidence>
<dbReference type="InterPro" id="IPR013083">
    <property type="entry name" value="Znf_RING/FYVE/PHD"/>
</dbReference>
<keyword evidence="2" id="KW-0863">Zinc-finger</keyword>
<evidence type="ECO:0000313" key="6">
    <source>
        <dbReference type="EMBL" id="WZN60865.1"/>
    </source>
</evidence>
<keyword evidence="1" id="KW-0479">Metal-binding</keyword>
<feature type="domain" description="RING-CH-type" evidence="5">
    <location>
        <begin position="92"/>
        <end position="158"/>
    </location>
</feature>
<keyword evidence="3" id="KW-0862">Zinc</keyword>
<dbReference type="AlphaFoldDB" id="A0AAX4P3C5"/>
<reference evidence="6 7" key="1">
    <citation type="submission" date="2024-03" db="EMBL/GenBank/DDBJ databases">
        <title>Complete genome sequence of the green alga Chloropicon roscoffensis RCC1871.</title>
        <authorList>
            <person name="Lemieux C."/>
            <person name="Pombert J.-F."/>
            <person name="Otis C."/>
            <person name="Turmel M."/>
        </authorList>
    </citation>
    <scope>NUCLEOTIDE SEQUENCE [LARGE SCALE GENOMIC DNA]</scope>
    <source>
        <strain evidence="6 7">RCC1871</strain>
    </source>
</reference>
<keyword evidence="7" id="KW-1185">Reference proteome</keyword>
<evidence type="ECO:0000256" key="4">
    <source>
        <dbReference type="SAM" id="MobiDB-lite"/>
    </source>
</evidence>
<dbReference type="PANTHER" id="PTHR46158:SF1">
    <property type="entry name" value="RING_U-BOX SUPERFAMILY PROTEIN"/>
    <property type="match status" value="1"/>
</dbReference>
<dbReference type="GO" id="GO:0008270">
    <property type="term" value="F:zinc ion binding"/>
    <property type="evidence" value="ECO:0007669"/>
    <property type="project" value="UniProtKB-KW"/>
</dbReference>
<dbReference type="Pfam" id="PF12906">
    <property type="entry name" value="RINGv"/>
    <property type="match status" value="1"/>
</dbReference>
<dbReference type="EMBL" id="CP151503">
    <property type="protein sequence ID" value="WZN60865.1"/>
    <property type="molecule type" value="Genomic_DNA"/>
</dbReference>
<organism evidence="6 7">
    <name type="scientific">Chloropicon roscoffensis</name>
    <dbReference type="NCBI Taxonomy" id="1461544"/>
    <lineage>
        <taxon>Eukaryota</taxon>
        <taxon>Viridiplantae</taxon>
        <taxon>Chlorophyta</taxon>
        <taxon>Chloropicophyceae</taxon>
        <taxon>Chloropicales</taxon>
        <taxon>Chloropicaceae</taxon>
        <taxon>Chloropicon</taxon>
    </lineage>
</organism>
<proteinExistence type="predicted"/>
<evidence type="ECO:0000256" key="1">
    <source>
        <dbReference type="ARBA" id="ARBA00022723"/>
    </source>
</evidence>
<sequence length="256" mass="27097">MAGSRRGKDGRGEHSRLCVGPDSAAGDPGPRGADLEAGKSAQPSGSSSSSRDASDSFLGRLVRIVSGSLGEKDAAAGDERASASKEAGGKAEETARDKVCLICLESVTQEQLESGEAVYLRCDCKGDVALRHTACAIKWAAVKQSRECDICKAEIQNLPALEDLPAPDLEEPVTPTDYLYLSEADQVPPALDLSFDFLRVTWVATIVCVLFAQLELDQSLWIGGLCGLCYVLIVKVVQSCNRSAYATRAEPEASAS</sequence>
<dbReference type="InterPro" id="IPR011016">
    <property type="entry name" value="Znf_RING-CH"/>
</dbReference>
<gene>
    <name evidence="6" type="ORF">HKI87_03g23990</name>
</gene>
<dbReference type="Proteomes" id="UP001472866">
    <property type="component" value="Chromosome 03"/>
</dbReference>
<dbReference type="Gene3D" id="3.30.40.10">
    <property type="entry name" value="Zinc/RING finger domain, C3HC4 (zinc finger)"/>
    <property type="match status" value="1"/>
</dbReference>
<dbReference type="SUPFAM" id="SSF57850">
    <property type="entry name" value="RING/U-box"/>
    <property type="match status" value="1"/>
</dbReference>
<protein>
    <submittedName>
        <fullName evidence="6">RING-CH-type domain-containing protein</fullName>
    </submittedName>
</protein>
<accession>A0AAX4P3C5</accession>
<feature type="region of interest" description="Disordered" evidence="4">
    <location>
        <begin position="1"/>
        <end position="55"/>
    </location>
</feature>
<dbReference type="PROSITE" id="PS51292">
    <property type="entry name" value="ZF_RING_CH"/>
    <property type="match status" value="1"/>
</dbReference>
<feature type="compositionally biased region" description="Basic and acidic residues" evidence="4">
    <location>
        <begin position="1"/>
        <end position="16"/>
    </location>
</feature>
<feature type="compositionally biased region" description="Low complexity" evidence="4">
    <location>
        <begin position="40"/>
        <end position="51"/>
    </location>
</feature>
<name>A0AAX4P3C5_9CHLO</name>
<evidence type="ECO:0000256" key="2">
    <source>
        <dbReference type="ARBA" id="ARBA00022771"/>
    </source>
</evidence>
<dbReference type="SMART" id="SM00744">
    <property type="entry name" value="RINGv"/>
    <property type="match status" value="1"/>
</dbReference>
<dbReference type="PANTHER" id="PTHR46158">
    <property type="entry name" value="OS02G0165000 PROTEIN"/>
    <property type="match status" value="1"/>
</dbReference>
<evidence type="ECO:0000259" key="5">
    <source>
        <dbReference type="PROSITE" id="PS51292"/>
    </source>
</evidence>